<dbReference type="NCBIfam" id="TIGR02037">
    <property type="entry name" value="degP_htrA_DO"/>
    <property type="match status" value="1"/>
</dbReference>
<comment type="similarity">
    <text evidence="3">Belongs to the peptidase S1C family.</text>
</comment>
<evidence type="ECO:0000256" key="13">
    <source>
        <dbReference type="ARBA" id="ARBA00032850"/>
    </source>
</evidence>
<evidence type="ECO:0000256" key="2">
    <source>
        <dbReference type="ARBA" id="ARBA00004418"/>
    </source>
</evidence>
<keyword evidence="19" id="KW-1185">Reference proteome</keyword>
<dbReference type="PANTHER" id="PTHR22939">
    <property type="entry name" value="SERINE PROTEASE FAMILY S1C HTRA-RELATED"/>
    <property type="match status" value="1"/>
</dbReference>
<feature type="binding site" evidence="15">
    <location>
        <position position="143"/>
    </location>
    <ligand>
        <name>substrate</name>
    </ligand>
</feature>
<dbReference type="FunFam" id="2.40.10.120:FF:000007">
    <property type="entry name" value="Periplasmic serine endoprotease DegP-like"/>
    <property type="match status" value="1"/>
</dbReference>
<evidence type="ECO:0000256" key="14">
    <source>
        <dbReference type="PIRSR" id="PIRSR611782-1"/>
    </source>
</evidence>
<feature type="domain" description="PDZ" evidence="17">
    <location>
        <begin position="272"/>
        <end position="351"/>
    </location>
</feature>
<evidence type="ECO:0000256" key="16">
    <source>
        <dbReference type="SAM" id="SignalP"/>
    </source>
</evidence>
<dbReference type="Gene3D" id="2.40.10.120">
    <property type="match status" value="1"/>
</dbReference>
<keyword evidence="9" id="KW-0574">Periplasm</keyword>
<keyword evidence="11" id="KW-0720">Serine protease</keyword>
<evidence type="ECO:0000256" key="3">
    <source>
        <dbReference type="ARBA" id="ARBA00010541"/>
    </source>
</evidence>
<feature type="signal peptide" evidence="16">
    <location>
        <begin position="1"/>
        <end position="27"/>
    </location>
</feature>
<dbReference type="Gene3D" id="2.30.42.10">
    <property type="match status" value="2"/>
</dbReference>
<keyword evidence="6" id="KW-0645">Protease</keyword>
<dbReference type="OrthoDB" id="9758917at2"/>
<comment type="catalytic activity">
    <reaction evidence="1">
        <text>Acts on substrates that are at least partially unfolded. The cleavage site P1 residue is normally between a pair of hydrophobic residues, such as Val-|-Val.</text>
        <dbReference type="EC" id="3.4.21.107"/>
    </reaction>
</comment>
<protein>
    <recommendedName>
        <fullName evidence="5">Probable periplasmic serine endoprotease DegP-like</fullName>
        <ecNumber evidence="4">3.4.21.107</ecNumber>
    </recommendedName>
    <alternativeName>
        <fullName evidence="13">Protease Do</fullName>
    </alternativeName>
</protein>
<keyword evidence="8" id="KW-0677">Repeat</keyword>
<dbReference type="PRINTS" id="PR00834">
    <property type="entry name" value="PROTEASES2C"/>
</dbReference>
<evidence type="ECO:0000256" key="10">
    <source>
        <dbReference type="ARBA" id="ARBA00022801"/>
    </source>
</evidence>
<evidence type="ECO:0000256" key="6">
    <source>
        <dbReference type="ARBA" id="ARBA00022670"/>
    </source>
</evidence>
<dbReference type="SUPFAM" id="SSF50494">
    <property type="entry name" value="Trypsin-like serine proteases"/>
    <property type="match status" value="1"/>
</dbReference>
<name>S9ZF61_9RHOO</name>
<dbReference type="InterPro" id="IPR009003">
    <property type="entry name" value="Peptidase_S1_PA"/>
</dbReference>
<feature type="active site" description="Charge relay system" evidence="14">
    <location>
        <position position="143"/>
    </location>
</feature>
<comment type="caution">
    <text evidence="18">The sequence shown here is derived from an EMBL/GenBank/DDBJ whole genome shotgun (WGS) entry which is preliminary data.</text>
</comment>
<reference evidence="18 19" key="1">
    <citation type="submission" date="2013-06" db="EMBL/GenBank/DDBJ databases">
        <title>Draft genome sequence of Thauera terpenica.</title>
        <authorList>
            <person name="Liu B."/>
            <person name="Frostegard A.H."/>
            <person name="Shapleigh J.P."/>
        </authorList>
    </citation>
    <scope>NUCLEOTIDE SEQUENCE [LARGE SCALE GENOMIC DNA]</scope>
    <source>
        <strain evidence="18 19">58Eu</strain>
    </source>
</reference>
<dbReference type="Proteomes" id="UP000015455">
    <property type="component" value="Unassembled WGS sequence"/>
</dbReference>
<dbReference type="SMART" id="SM00228">
    <property type="entry name" value="PDZ"/>
    <property type="match status" value="2"/>
</dbReference>
<dbReference type="PANTHER" id="PTHR22939:SF130">
    <property type="entry name" value="PERIPLASMIC SERINE ENDOPROTEASE DEGP-LIKE-RELATED"/>
    <property type="match status" value="1"/>
</dbReference>
<dbReference type="eggNOG" id="COG0265">
    <property type="taxonomic scope" value="Bacteria"/>
</dbReference>
<evidence type="ECO:0000256" key="8">
    <source>
        <dbReference type="ARBA" id="ARBA00022737"/>
    </source>
</evidence>
<dbReference type="PROSITE" id="PS50106">
    <property type="entry name" value="PDZ"/>
    <property type="match status" value="1"/>
</dbReference>
<dbReference type="SUPFAM" id="SSF50156">
    <property type="entry name" value="PDZ domain-like"/>
    <property type="match status" value="2"/>
</dbReference>
<dbReference type="InterPro" id="IPR001940">
    <property type="entry name" value="Peptidase_S1C"/>
</dbReference>
<dbReference type="Pfam" id="PF13365">
    <property type="entry name" value="Trypsin_2"/>
    <property type="match status" value="1"/>
</dbReference>
<keyword evidence="12" id="KW-0346">Stress response</keyword>
<proteinExistence type="inferred from homology"/>
<evidence type="ECO:0000256" key="1">
    <source>
        <dbReference type="ARBA" id="ARBA00001772"/>
    </source>
</evidence>
<evidence type="ECO:0000256" key="11">
    <source>
        <dbReference type="ARBA" id="ARBA00022825"/>
    </source>
</evidence>
<dbReference type="PATRIC" id="fig|1348657.5.peg.1441"/>
<dbReference type="InterPro" id="IPR001478">
    <property type="entry name" value="PDZ"/>
</dbReference>
<accession>S9ZF61</accession>
<evidence type="ECO:0000313" key="18">
    <source>
        <dbReference type="EMBL" id="EPZ16030.1"/>
    </source>
</evidence>
<dbReference type="InterPro" id="IPR036034">
    <property type="entry name" value="PDZ_sf"/>
</dbReference>
<evidence type="ECO:0000256" key="15">
    <source>
        <dbReference type="PIRSR" id="PIRSR611782-2"/>
    </source>
</evidence>
<evidence type="ECO:0000313" key="19">
    <source>
        <dbReference type="Proteomes" id="UP000015455"/>
    </source>
</evidence>
<feature type="active site" description="Charge relay system" evidence="14">
    <location>
        <position position="113"/>
    </location>
</feature>
<comment type="subcellular location">
    <subcellularLocation>
        <location evidence="2">Periplasm</location>
    </subcellularLocation>
</comment>
<dbReference type="RefSeq" id="WP_021248871.1">
    <property type="nucleotide sequence ID" value="NZ_ATJV01000048.1"/>
</dbReference>
<dbReference type="InterPro" id="IPR011782">
    <property type="entry name" value="Pept_S1C_Do"/>
</dbReference>
<dbReference type="Pfam" id="PF13180">
    <property type="entry name" value="PDZ_2"/>
    <property type="match status" value="1"/>
</dbReference>
<dbReference type="CDD" id="cd10839">
    <property type="entry name" value="cpPDZ1_DegP-like"/>
    <property type="match status" value="1"/>
</dbReference>
<keyword evidence="7 16" id="KW-0732">Signal</keyword>
<dbReference type="STRING" id="1348657.M622_02320"/>
<evidence type="ECO:0000256" key="4">
    <source>
        <dbReference type="ARBA" id="ARBA00013035"/>
    </source>
</evidence>
<evidence type="ECO:0000256" key="9">
    <source>
        <dbReference type="ARBA" id="ARBA00022764"/>
    </source>
</evidence>
<dbReference type="AlphaFoldDB" id="S9ZF61"/>
<dbReference type="EC" id="3.4.21.107" evidence="4"/>
<evidence type="ECO:0000259" key="17">
    <source>
        <dbReference type="PROSITE" id="PS50106"/>
    </source>
</evidence>
<feature type="chain" id="PRO_5039579358" description="Probable periplasmic serine endoprotease DegP-like" evidence="16">
    <location>
        <begin position="28"/>
        <end position="475"/>
    </location>
</feature>
<feature type="active site" description="Charge relay system" evidence="14">
    <location>
        <position position="216"/>
    </location>
</feature>
<organism evidence="18 19">
    <name type="scientific">Thauera terpenica 58Eu</name>
    <dbReference type="NCBI Taxonomy" id="1348657"/>
    <lineage>
        <taxon>Bacteria</taxon>
        <taxon>Pseudomonadati</taxon>
        <taxon>Pseudomonadota</taxon>
        <taxon>Betaproteobacteria</taxon>
        <taxon>Rhodocyclales</taxon>
        <taxon>Zoogloeaceae</taxon>
        <taxon>Thauera</taxon>
    </lineage>
</organism>
<dbReference type="GO" id="GO:0042597">
    <property type="term" value="C:periplasmic space"/>
    <property type="evidence" value="ECO:0007669"/>
    <property type="project" value="UniProtKB-SubCell"/>
</dbReference>
<evidence type="ECO:0000256" key="12">
    <source>
        <dbReference type="ARBA" id="ARBA00023016"/>
    </source>
</evidence>
<evidence type="ECO:0000256" key="7">
    <source>
        <dbReference type="ARBA" id="ARBA00022729"/>
    </source>
</evidence>
<sequence>MSFVSLRQLVAVAATVASSLLVPMAAATQLPDFTALVERQGAAVVNISTRQARAERPQMPQPFPGIDESDPMFDFFRRFIPKRPEFPGADPDNPSLGSGFIISADGYILTNAHVVEEAEEILVRLADKREYPAQVIGADVRSDVALIKIEASGLPAVTLGDPDKLKVGEWVLAIGSPFGFEQSVTAGIVSAKGRALPDESFVSFIQTDVAINPGNSGGPLFNLKGEVVGVNSQIYSRTGGYMGVSFAIPIDLAMGVQEQLRSKGRVQRGRIGVAIQEVTRQLADSFGLPRAAGAIVSSVELDGPAARAGVLQGDVILRFGGREVDASSDLPRIVAAVEPGSLVAVDVFRGGAPLSVQVTVGEWQDPKEAPVAGAPTRLLPAPNRLGLVLTLPTPAQRRERGIDAGLIVERAQGAAARAEIRPGDLVLALVIGGRQLTLSSTAEFNRLVGGVQPGQQVTLLVRRGDASSFVSLSAE</sequence>
<dbReference type="GO" id="GO:0004252">
    <property type="term" value="F:serine-type endopeptidase activity"/>
    <property type="evidence" value="ECO:0007669"/>
    <property type="project" value="InterPro"/>
</dbReference>
<evidence type="ECO:0000256" key="5">
    <source>
        <dbReference type="ARBA" id="ARBA00013958"/>
    </source>
</evidence>
<feature type="binding site" evidence="15">
    <location>
        <begin position="214"/>
        <end position="216"/>
    </location>
    <ligand>
        <name>substrate</name>
    </ligand>
</feature>
<keyword evidence="10" id="KW-0378">Hydrolase</keyword>
<gene>
    <name evidence="18" type="ORF">M622_02320</name>
</gene>
<dbReference type="EMBL" id="ATJV01000048">
    <property type="protein sequence ID" value="EPZ16030.1"/>
    <property type="molecule type" value="Genomic_DNA"/>
</dbReference>
<dbReference type="GO" id="GO:0006508">
    <property type="term" value="P:proteolysis"/>
    <property type="evidence" value="ECO:0007669"/>
    <property type="project" value="UniProtKB-KW"/>
</dbReference>
<feature type="binding site" evidence="15">
    <location>
        <position position="113"/>
    </location>
    <ligand>
        <name>substrate</name>
    </ligand>
</feature>